<proteinExistence type="predicted"/>
<dbReference type="AlphaFoldDB" id="A0A9N9VVY8"/>
<keyword evidence="1" id="KW-0472">Membrane</keyword>
<gene>
    <name evidence="2" type="ORF">CRHIZ90672A_00015252</name>
</gene>
<dbReference type="OrthoDB" id="407298at2759"/>
<keyword evidence="1" id="KW-1133">Transmembrane helix</keyword>
<sequence length="514" mass="56740">MAVKNRVFLLAPIVLGLSILYVFLSKGGTEPAGPVLPGRNNTALFITTEASGLSNVHLAATTSLLEKHPSVEIHFASFPKLREKLDRISSAAEGNTRPIEFHELPGLDMTNAVLREWKNFDYLISPPAFRGLKKTLRDYGVISTSWEPEEHYAIYKRLLEIVEEVDPAIIVLDAVFAPAGDLVANVNRRFTFLSPNTANELFAMDQPWGAGFWKYPALASGYPYPVPWNLVPSNIWLQIRMIIGLLTNPRIVAMQKYLKGRGVKNPIQPGFGVPGVPAIIATFPEANLPLEVIPDTTRFCGPVVVDAATVEEQDPELASWLKQGPTMMVNLGSLVQYSQERASIMVEAIRIVLASAENSQVLWKFRKADKYGDEVFDPVREYISNGRLRVETWLNVDPSHCCKRATLPSRSITVALVVSMKLSFILPLWFDLYNAGRTVEYLGIGIWPGQEVTPDWEAESLAKGFLEALTGESSKSMQSKARSLAETARNYGGRHAAANYIAEAAAQGQASVEV</sequence>
<dbReference type="SUPFAM" id="SSF53756">
    <property type="entry name" value="UDP-Glycosyltransferase/glycogen phosphorylase"/>
    <property type="match status" value="1"/>
</dbReference>
<accession>A0A9N9VVY8</accession>
<keyword evidence="3" id="KW-1185">Reference proteome</keyword>
<evidence type="ECO:0000256" key="1">
    <source>
        <dbReference type="SAM" id="Phobius"/>
    </source>
</evidence>
<evidence type="ECO:0000313" key="2">
    <source>
        <dbReference type="EMBL" id="CAH0035805.1"/>
    </source>
</evidence>
<feature type="transmembrane region" description="Helical" evidence="1">
    <location>
        <begin position="7"/>
        <end position="24"/>
    </location>
</feature>
<keyword evidence="1" id="KW-0812">Transmembrane</keyword>
<organism evidence="2 3">
    <name type="scientific">Clonostachys rhizophaga</name>
    <dbReference type="NCBI Taxonomy" id="160324"/>
    <lineage>
        <taxon>Eukaryota</taxon>
        <taxon>Fungi</taxon>
        <taxon>Dikarya</taxon>
        <taxon>Ascomycota</taxon>
        <taxon>Pezizomycotina</taxon>
        <taxon>Sordariomycetes</taxon>
        <taxon>Hypocreomycetidae</taxon>
        <taxon>Hypocreales</taxon>
        <taxon>Bionectriaceae</taxon>
        <taxon>Clonostachys</taxon>
    </lineage>
</organism>
<dbReference type="Gene3D" id="3.40.50.2000">
    <property type="entry name" value="Glycogen Phosphorylase B"/>
    <property type="match status" value="2"/>
</dbReference>
<comment type="caution">
    <text evidence="2">The sequence shown here is derived from an EMBL/GenBank/DDBJ whole genome shotgun (WGS) entry which is preliminary data.</text>
</comment>
<protein>
    <submittedName>
        <fullName evidence="2">Uncharacterized protein</fullName>
    </submittedName>
</protein>
<dbReference type="Proteomes" id="UP000696573">
    <property type="component" value="Unassembled WGS sequence"/>
</dbReference>
<reference evidence="2" key="1">
    <citation type="submission" date="2021-10" db="EMBL/GenBank/DDBJ databases">
        <authorList>
            <person name="Piombo E."/>
        </authorList>
    </citation>
    <scope>NUCLEOTIDE SEQUENCE</scope>
</reference>
<dbReference type="EMBL" id="CABFNQ020000756">
    <property type="protein sequence ID" value="CAH0035805.1"/>
    <property type="molecule type" value="Genomic_DNA"/>
</dbReference>
<name>A0A9N9VVY8_9HYPO</name>
<evidence type="ECO:0000313" key="3">
    <source>
        <dbReference type="Proteomes" id="UP000696573"/>
    </source>
</evidence>